<evidence type="ECO:0000313" key="2">
    <source>
        <dbReference type="EMBL" id="PWY72104.1"/>
    </source>
</evidence>
<sequence>MHPFSLLLLILWAHIGSILGVRAQLPSDPSPTVIQTHDDIHVRAELLSLYYFSNHFHTVEDSFPYFGKKCRCSVQTALETWRDAHESLATIELSCHWRQLSCHSMGSFQRTLSIDIPLKGIVHCWPLVVIFILRVVCAISKMVVLLMEVGVTRSLVHMSMAINSWLRHQFSRCSHGTLSKEANSPTKAFNEPCFPPKHRLFTVMTDFAH</sequence>
<evidence type="ECO:0000313" key="3">
    <source>
        <dbReference type="Proteomes" id="UP000246171"/>
    </source>
</evidence>
<accession>A0A317VCL1</accession>
<reference evidence="2" key="1">
    <citation type="submission" date="2016-12" db="EMBL/GenBank/DDBJ databases">
        <title>The genomes of Aspergillus section Nigri reveals drivers in fungal speciation.</title>
        <authorList>
            <consortium name="DOE Joint Genome Institute"/>
            <person name="Vesth T.C."/>
            <person name="Nybo J."/>
            <person name="Theobald S."/>
            <person name="Brandl J."/>
            <person name="Frisvad J.C."/>
            <person name="Nielsen K.F."/>
            <person name="Lyhne E.K."/>
            <person name="Kogle M.E."/>
            <person name="Kuo A."/>
            <person name="Riley R."/>
            <person name="Clum A."/>
            <person name="Nolan M."/>
            <person name="Lipzen A."/>
            <person name="Salamov A."/>
            <person name="Henrissat B."/>
            <person name="Wiebenga A."/>
            <person name="De vries R.P."/>
            <person name="Grigoriev I.V."/>
            <person name="Mortensen U.H."/>
            <person name="Andersen M.R."/>
            <person name="Baker S.E."/>
        </authorList>
    </citation>
    <scope>NUCLEOTIDE SEQUENCE</scope>
    <source>
        <strain evidence="2">CBS 122712</strain>
    </source>
</reference>
<gene>
    <name evidence="2" type="ORF">BO83DRAFT_379097</name>
</gene>
<organism evidence="2 3">
    <name type="scientific">Aspergillus eucalypticola (strain CBS 122712 / IBT 29274)</name>
    <dbReference type="NCBI Taxonomy" id="1448314"/>
    <lineage>
        <taxon>Eukaryota</taxon>
        <taxon>Fungi</taxon>
        <taxon>Dikarya</taxon>
        <taxon>Ascomycota</taxon>
        <taxon>Pezizomycotina</taxon>
        <taxon>Eurotiomycetes</taxon>
        <taxon>Eurotiomycetidae</taxon>
        <taxon>Eurotiales</taxon>
        <taxon>Aspergillaceae</taxon>
        <taxon>Aspergillus</taxon>
        <taxon>Aspergillus subgen. Circumdati</taxon>
    </lineage>
</organism>
<dbReference type="EMBL" id="MSFU01000014">
    <property type="protein sequence ID" value="PWY72104.1"/>
    <property type="molecule type" value="Genomic_DNA"/>
</dbReference>
<keyword evidence="3" id="KW-1185">Reference proteome</keyword>
<dbReference type="AlphaFoldDB" id="A0A317VCL1"/>
<proteinExistence type="predicted"/>
<dbReference type="GeneID" id="37053383"/>
<evidence type="ECO:0000256" key="1">
    <source>
        <dbReference type="SAM" id="SignalP"/>
    </source>
</evidence>
<feature type="chain" id="PRO_5016252499" evidence="1">
    <location>
        <begin position="21"/>
        <end position="209"/>
    </location>
</feature>
<dbReference type="RefSeq" id="XP_025387699.1">
    <property type="nucleotide sequence ID" value="XM_025531421.1"/>
</dbReference>
<protein>
    <submittedName>
        <fullName evidence="2">Uncharacterized protein</fullName>
    </submittedName>
</protein>
<keyword evidence="1" id="KW-0732">Signal</keyword>
<dbReference type="Proteomes" id="UP000246171">
    <property type="component" value="Unassembled WGS sequence"/>
</dbReference>
<comment type="caution">
    <text evidence="2">The sequence shown here is derived from an EMBL/GenBank/DDBJ whole genome shotgun (WGS) entry which is preliminary data.</text>
</comment>
<dbReference type="VEuPathDB" id="FungiDB:BO83DRAFT_379097"/>
<name>A0A317VCL1_ASPEC</name>
<feature type="signal peptide" evidence="1">
    <location>
        <begin position="1"/>
        <end position="20"/>
    </location>
</feature>